<keyword evidence="3" id="KW-1185">Reference proteome</keyword>
<gene>
    <name evidence="2" type="ORF">IF1G_01812</name>
</gene>
<dbReference type="InterPro" id="IPR013268">
    <property type="entry name" value="UTP16"/>
</dbReference>
<feature type="compositionally biased region" description="Low complexity" evidence="1">
    <location>
        <begin position="103"/>
        <end position="131"/>
    </location>
</feature>
<organism evidence="2 3">
    <name type="scientific">Cordyceps javanica</name>
    <dbReference type="NCBI Taxonomy" id="43265"/>
    <lineage>
        <taxon>Eukaryota</taxon>
        <taxon>Fungi</taxon>
        <taxon>Dikarya</taxon>
        <taxon>Ascomycota</taxon>
        <taxon>Pezizomycotina</taxon>
        <taxon>Sordariomycetes</taxon>
        <taxon>Hypocreomycetidae</taxon>
        <taxon>Hypocreales</taxon>
        <taxon>Cordycipitaceae</taxon>
        <taxon>Cordyceps</taxon>
    </lineage>
</organism>
<evidence type="ECO:0000313" key="2">
    <source>
        <dbReference type="EMBL" id="TQV99597.1"/>
    </source>
</evidence>
<protein>
    <submittedName>
        <fullName evidence="2">U3 snoRNA associated domain-containing protein</fullName>
    </submittedName>
</protein>
<feature type="compositionally biased region" description="Acidic residues" evidence="1">
    <location>
        <begin position="84"/>
        <end position="102"/>
    </location>
</feature>
<comment type="caution">
    <text evidence="2">The sequence shown here is derived from an EMBL/GenBank/DDBJ whole genome shotgun (WGS) entry which is preliminary data.</text>
</comment>
<dbReference type="GO" id="GO:0030515">
    <property type="term" value="F:snoRNA binding"/>
    <property type="evidence" value="ECO:0007669"/>
    <property type="project" value="InterPro"/>
</dbReference>
<dbReference type="Proteomes" id="UP000315783">
    <property type="component" value="Unassembled WGS sequence"/>
</dbReference>
<dbReference type="GO" id="GO:0006364">
    <property type="term" value="P:rRNA processing"/>
    <property type="evidence" value="ECO:0007669"/>
    <property type="project" value="InterPro"/>
</dbReference>
<dbReference type="OrthoDB" id="5245631at2759"/>
<dbReference type="Pfam" id="PF08297">
    <property type="entry name" value="U3_snoRNA_assoc"/>
    <property type="match status" value="1"/>
</dbReference>
<evidence type="ECO:0000256" key="1">
    <source>
        <dbReference type="SAM" id="MobiDB-lite"/>
    </source>
</evidence>
<dbReference type="EMBL" id="SPUK01000002">
    <property type="protein sequence ID" value="TQV99597.1"/>
    <property type="molecule type" value="Genomic_DNA"/>
</dbReference>
<dbReference type="STRING" id="43265.A0A545VCZ9"/>
<dbReference type="AlphaFoldDB" id="A0A545VCZ9"/>
<accession>A0A545VCZ9</accession>
<evidence type="ECO:0000313" key="3">
    <source>
        <dbReference type="Proteomes" id="UP000315783"/>
    </source>
</evidence>
<feature type="compositionally biased region" description="Basic and acidic residues" evidence="1">
    <location>
        <begin position="137"/>
        <end position="155"/>
    </location>
</feature>
<sequence>MAPITRRKQAEIEANSSAVEGSSPAPKDAAAKRGRKLALRGREGESDGSPKAAAKTSTVIVFDDEEMSKPIAAEDTAAQPVAPAEDDEEEDEEDDESDDEAPEAVSTTKAASEIKSAAKATQKAAQEQATAQKRKRQEHDALLKKQAEERKKLEDAQSSPAADEAKSLVAPRPSASRRRGGQVELPTLLPAEFLTDSSGESDNDDDAGARGAARRPNLKRRKVAVVERSLTRLDKGPQDATIGSTVYQVAKKTDGRMAPKVKQYSKSTKELLLRRNRVPAKPRGGFFAKR</sequence>
<feature type="region of interest" description="Disordered" evidence="1">
    <location>
        <begin position="1"/>
        <end position="217"/>
    </location>
</feature>
<proteinExistence type="predicted"/>
<reference evidence="2 3" key="1">
    <citation type="journal article" date="2019" name="Appl. Microbiol. Biotechnol.">
        <title>Genome sequence of Isaria javanica and comparative genome analysis insights into family S53 peptidase evolution in fungal entomopathogens.</title>
        <authorList>
            <person name="Lin R."/>
            <person name="Zhang X."/>
            <person name="Xin B."/>
            <person name="Zou M."/>
            <person name="Gao Y."/>
            <person name="Qin F."/>
            <person name="Hu Q."/>
            <person name="Xie B."/>
            <person name="Cheng X."/>
        </authorList>
    </citation>
    <scope>NUCLEOTIDE SEQUENCE [LARGE SCALE GENOMIC DNA]</scope>
    <source>
        <strain evidence="2 3">IJ1G</strain>
    </source>
</reference>
<name>A0A545VCZ9_9HYPO</name>